<evidence type="ECO:0000313" key="1">
    <source>
        <dbReference type="EMBL" id="KAJ9102092.1"/>
    </source>
</evidence>
<keyword evidence="2" id="KW-1185">Reference proteome</keyword>
<evidence type="ECO:0000313" key="2">
    <source>
        <dbReference type="Proteomes" id="UP001230649"/>
    </source>
</evidence>
<name>A0ACC2VUI1_9TREE</name>
<sequence>MSSSQPSKPRLSTALPLILAATSTAYTIHLVQHPDPQIRHSAAWLPLLQLFALWTLVGPVQKVLNRPGGAWTVSWLSGAGLNEQREEEGWNEAFVAGGVAAVMSFAWVRTFVGLDVPSAVALLSLAIPIQFVDIRPPTSHWTSLAATAIAISIASTLPITSLHNRLYSITMCAVYLACSWYRRANGDPAVNLVKAMSGKKTAFVALLGTAVLGQVLAVNGKERMLPSPNAVPYLFASAVGYVIAVAVSISQSNRTNSRQTAGKTASVKSGIIALLLVFLAFTQSAHCPTLLAQAFVFAIPAAALYIQSADSSEPLSASISRNPSAVALTALGENVSDKQGPGDIEAPSTEESAVGSILGRLQPRNERTRLTAVALVLVPVLVWLGRHGWVLMGAAAEETMSVRGYGWKREADYDIVVAYYDEDREILKETIANVKRKTRTHHTTRTIIYAKGPDAKSRETLDDLRRAVGVDEVVALKNVGREGETYLNHITRHYDSATSPLAQQTFFIQPHFAWDWIFTARLENVVDDSTGFVSFGPYLNASCSADGSERDSHGQSHPRIAQIYSAFQGDLCPADGFAITWAGQFMASRQRILSNKLETYQNLMEFFHVPKLSEDDPAYTSTRKEWIWKEGWWNQEESNPTLGHALERSWCAIMRCSDVEMAFKCQAEHESDPEVCQCRDT</sequence>
<accession>A0ACC2VUI1</accession>
<dbReference type="EMBL" id="JASBWS010000066">
    <property type="protein sequence ID" value="KAJ9102092.1"/>
    <property type="molecule type" value="Genomic_DNA"/>
</dbReference>
<organism evidence="1 2">
    <name type="scientific">Naganishia adeliensis</name>
    <dbReference type="NCBI Taxonomy" id="92952"/>
    <lineage>
        <taxon>Eukaryota</taxon>
        <taxon>Fungi</taxon>
        <taxon>Dikarya</taxon>
        <taxon>Basidiomycota</taxon>
        <taxon>Agaricomycotina</taxon>
        <taxon>Tremellomycetes</taxon>
        <taxon>Filobasidiales</taxon>
        <taxon>Filobasidiaceae</taxon>
        <taxon>Naganishia</taxon>
    </lineage>
</organism>
<protein>
    <submittedName>
        <fullName evidence="1">Uncharacterized protein</fullName>
    </submittedName>
</protein>
<proteinExistence type="predicted"/>
<dbReference type="Proteomes" id="UP001230649">
    <property type="component" value="Unassembled WGS sequence"/>
</dbReference>
<comment type="caution">
    <text evidence="1">The sequence shown here is derived from an EMBL/GenBank/DDBJ whole genome shotgun (WGS) entry which is preliminary data.</text>
</comment>
<gene>
    <name evidence="1" type="ORF">QFC20_005101</name>
</gene>
<reference evidence="1" key="1">
    <citation type="submission" date="2023-04" db="EMBL/GenBank/DDBJ databases">
        <title>Draft Genome sequencing of Naganishia species isolated from polar environments using Oxford Nanopore Technology.</title>
        <authorList>
            <person name="Leo P."/>
            <person name="Venkateswaran K."/>
        </authorList>
    </citation>
    <scope>NUCLEOTIDE SEQUENCE</scope>
    <source>
        <strain evidence="1">MNA-CCFEE 5262</strain>
    </source>
</reference>